<accession>A0A8T1FQR7</accession>
<reference evidence="2" key="1">
    <citation type="submission" date="2018-10" db="EMBL/GenBank/DDBJ databases">
        <title>Effector identification in a new, highly contiguous assembly of the strawberry crown rot pathogen Phytophthora cactorum.</title>
        <authorList>
            <person name="Armitage A.D."/>
            <person name="Nellist C.F."/>
            <person name="Bates H."/>
            <person name="Vickerstaff R.J."/>
            <person name="Harrison R.J."/>
        </authorList>
    </citation>
    <scope>NUCLEOTIDE SEQUENCE</scope>
    <source>
        <strain evidence="1">4040</strain>
        <strain evidence="2">P415</strain>
        <strain evidence="3">P421</strain>
    </source>
</reference>
<gene>
    <name evidence="1" type="ORF">PC117_g18491</name>
    <name evidence="2" type="ORF">PC118_g14759</name>
    <name evidence="3" type="ORF">PC129_g13443</name>
</gene>
<comment type="caution">
    <text evidence="2">The sequence shown here is derived from an EMBL/GenBank/DDBJ whole genome shotgun (WGS) entry which is preliminary data.</text>
</comment>
<protein>
    <submittedName>
        <fullName evidence="2">Uncharacterized protein</fullName>
    </submittedName>
</protein>
<dbReference type="Proteomes" id="UP000736787">
    <property type="component" value="Unassembled WGS sequence"/>
</dbReference>
<dbReference type="EMBL" id="RCMV01000540">
    <property type="protein sequence ID" value="KAG3215667.1"/>
    <property type="molecule type" value="Genomic_DNA"/>
</dbReference>
<dbReference type="Proteomes" id="UP000760860">
    <property type="component" value="Unassembled WGS sequence"/>
</dbReference>
<evidence type="ECO:0000313" key="3">
    <source>
        <dbReference type="EMBL" id="KAG3215667.1"/>
    </source>
</evidence>
<organism evidence="2 4">
    <name type="scientific">Phytophthora cactorum</name>
    <dbReference type="NCBI Taxonomy" id="29920"/>
    <lineage>
        <taxon>Eukaryota</taxon>
        <taxon>Sar</taxon>
        <taxon>Stramenopiles</taxon>
        <taxon>Oomycota</taxon>
        <taxon>Peronosporomycetes</taxon>
        <taxon>Peronosporales</taxon>
        <taxon>Peronosporaceae</taxon>
        <taxon>Phytophthora</taxon>
    </lineage>
</organism>
<evidence type="ECO:0000313" key="4">
    <source>
        <dbReference type="Proteomes" id="UP000697107"/>
    </source>
</evidence>
<dbReference type="EMBL" id="RCML01000549">
    <property type="protein sequence ID" value="KAG2974077.1"/>
    <property type="molecule type" value="Genomic_DNA"/>
</dbReference>
<dbReference type="EMBL" id="RCMK01000749">
    <property type="protein sequence ID" value="KAG2913868.1"/>
    <property type="molecule type" value="Genomic_DNA"/>
</dbReference>
<proteinExistence type="predicted"/>
<evidence type="ECO:0000313" key="2">
    <source>
        <dbReference type="EMBL" id="KAG2974077.1"/>
    </source>
</evidence>
<dbReference type="AlphaFoldDB" id="A0A8T1FQR7"/>
<sequence length="112" mass="12912">MRGKCPLRWLNDLNEHSIASMRQHVGQWKSQIYHSGDDVASFFQVELFSPRRTITQSVVIPSTLVSFALLIMVEGLDDDVEGRRQSGEAAQDYRTVFFRWSVASNLIVLQYY</sequence>
<evidence type="ECO:0000313" key="1">
    <source>
        <dbReference type="EMBL" id="KAG2913868.1"/>
    </source>
</evidence>
<name>A0A8T1FQR7_9STRA</name>
<dbReference type="Proteomes" id="UP000697107">
    <property type="component" value="Unassembled WGS sequence"/>
</dbReference>